<gene>
    <name evidence="12" type="ORF">KHB02_16035</name>
</gene>
<dbReference type="AlphaFoldDB" id="A0A942YAJ8"/>
<dbReference type="Pfam" id="PF00270">
    <property type="entry name" value="DEAD"/>
    <property type="match status" value="1"/>
</dbReference>
<dbReference type="GO" id="GO:0003677">
    <property type="term" value="F:DNA binding"/>
    <property type="evidence" value="ECO:0007669"/>
    <property type="project" value="UniProtKB-KW"/>
</dbReference>
<protein>
    <recommendedName>
        <fullName evidence="9">DNA 3'-5' helicase</fullName>
        <ecNumber evidence="9">5.6.2.4</ecNumber>
    </recommendedName>
</protein>
<keyword evidence="6" id="KW-0238">DNA-binding</keyword>
<comment type="caution">
    <text evidence="12">The sequence shown here is derived from an EMBL/GenBank/DDBJ whole genome shotgun (WGS) entry which is preliminary data.</text>
</comment>
<organism evidence="12">
    <name type="scientific">Neobacillus citreus</name>
    <dbReference type="NCBI Taxonomy" id="2833578"/>
    <lineage>
        <taxon>Bacteria</taxon>
        <taxon>Bacillati</taxon>
        <taxon>Bacillota</taxon>
        <taxon>Bacilli</taxon>
        <taxon>Bacillales</taxon>
        <taxon>Bacillaceae</taxon>
        <taxon>Neobacillus</taxon>
    </lineage>
</organism>
<keyword evidence="2" id="KW-0547">Nucleotide-binding</keyword>
<evidence type="ECO:0000256" key="4">
    <source>
        <dbReference type="ARBA" id="ARBA00022806"/>
    </source>
</evidence>
<dbReference type="InterPro" id="IPR027417">
    <property type="entry name" value="P-loop_NTPase"/>
</dbReference>
<evidence type="ECO:0000259" key="11">
    <source>
        <dbReference type="PROSITE" id="PS51194"/>
    </source>
</evidence>
<dbReference type="GO" id="GO:0005524">
    <property type="term" value="F:ATP binding"/>
    <property type="evidence" value="ECO:0007669"/>
    <property type="project" value="UniProtKB-KW"/>
</dbReference>
<evidence type="ECO:0000256" key="1">
    <source>
        <dbReference type="ARBA" id="ARBA00005446"/>
    </source>
</evidence>
<dbReference type="InterPro" id="IPR001650">
    <property type="entry name" value="Helicase_C-like"/>
</dbReference>
<dbReference type="GO" id="GO:0009378">
    <property type="term" value="F:four-way junction helicase activity"/>
    <property type="evidence" value="ECO:0007669"/>
    <property type="project" value="TreeGrafter"/>
</dbReference>
<dbReference type="InterPro" id="IPR029057">
    <property type="entry name" value="PRTase-like"/>
</dbReference>
<evidence type="ECO:0000256" key="9">
    <source>
        <dbReference type="ARBA" id="ARBA00034808"/>
    </source>
</evidence>
<reference evidence="12" key="1">
    <citation type="submission" date="2021-05" db="EMBL/GenBank/DDBJ databases">
        <title>Novel Bacillus species.</title>
        <authorList>
            <person name="Liu G."/>
        </authorList>
    </citation>
    <scope>NUCLEOTIDE SEQUENCE</scope>
    <source>
        <strain evidence="12">FJAT-50051</strain>
    </source>
</reference>
<evidence type="ECO:0000256" key="7">
    <source>
        <dbReference type="ARBA" id="ARBA00023235"/>
    </source>
</evidence>
<dbReference type="EMBL" id="JAGYPE010000002">
    <property type="protein sequence ID" value="MBS4182905.1"/>
    <property type="molecule type" value="Genomic_DNA"/>
</dbReference>
<proteinExistence type="inferred from homology"/>
<dbReference type="PANTHER" id="PTHR13710">
    <property type="entry name" value="DNA HELICASE RECQ FAMILY MEMBER"/>
    <property type="match status" value="1"/>
</dbReference>
<feature type="domain" description="Helicase ATP-binding" evidence="10">
    <location>
        <begin position="48"/>
        <end position="223"/>
    </location>
</feature>
<keyword evidence="5" id="KW-0067">ATP-binding</keyword>
<evidence type="ECO:0000313" key="12">
    <source>
        <dbReference type="EMBL" id="MBS4182905.1"/>
    </source>
</evidence>
<feature type="domain" description="Helicase C-terminal" evidence="11">
    <location>
        <begin position="250"/>
        <end position="403"/>
    </location>
</feature>
<dbReference type="SUPFAM" id="SSF53271">
    <property type="entry name" value="PRTase-like"/>
    <property type="match status" value="1"/>
</dbReference>
<dbReference type="GO" id="GO:0043138">
    <property type="term" value="F:3'-5' DNA helicase activity"/>
    <property type="evidence" value="ECO:0007669"/>
    <property type="project" value="UniProtKB-EC"/>
</dbReference>
<evidence type="ECO:0000256" key="6">
    <source>
        <dbReference type="ARBA" id="ARBA00023125"/>
    </source>
</evidence>
<dbReference type="GO" id="GO:0043590">
    <property type="term" value="C:bacterial nucleoid"/>
    <property type="evidence" value="ECO:0007669"/>
    <property type="project" value="TreeGrafter"/>
</dbReference>
<dbReference type="GO" id="GO:0006281">
    <property type="term" value="P:DNA repair"/>
    <property type="evidence" value="ECO:0007669"/>
    <property type="project" value="TreeGrafter"/>
</dbReference>
<dbReference type="PANTHER" id="PTHR13710:SF105">
    <property type="entry name" value="ATP-DEPENDENT DNA HELICASE Q1"/>
    <property type="match status" value="1"/>
</dbReference>
<dbReference type="GO" id="GO:0030894">
    <property type="term" value="C:replisome"/>
    <property type="evidence" value="ECO:0007669"/>
    <property type="project" value="TreeGrafter"/>
</dbReference>
<name>A0A942YAJ8_9BACI</name>
<evidence type="ECO:0000256" key="3">
    <source>
        <dbReference type="ARBA" id="ARBA00022801"/>
    </source>
</evidence>
<dbReference type="InterPro" id="IPR004589">
    <property type="entry name" value="DNA_helicase_ATP-dep_RecQ"/>
</dbReference>
<dbReference type="PROSITE" id="PS51192">
    <property type="entry name" value="HELICASE_ATP_BIND_1"/>
    <property type="match status" value="1"/>
</dbReference>
<dbReference type="SMART" id="SM00487">
    <property type="entry name" value="DEXDc"/>
    <property type="match status" value="1"/>
</dbReference>
<evidence type="ECO:0000256" key="5">
    <source>
        <dbReference type="ARBA" id="ARBA00022840"/>
    </source>
</evidence>
<accession>A0A942YAJ8</accession>
<dbReference type="Pfam" id="PF00271">
    <property type="entry name" value="Helicase_C"/>
    <property type="match status" value="1"/>
</dbReference>
<dbReference type="NCBIfam" id="TIGR00614">
    <property type="entry name" value="recQ_fam"/>
    <property type="match status" value="1"/>
</dbReference>
<dbReference type="EC" id="5.6.2.4" evidence="9"/>
<sequence length="719" mass="76255">MSGLGVGPSAVSPAPPSAEIAAEAQSALAALIGRPDAVFHPGQLEAIAALVEHRQRALVVQRTGWGKSAVYFLATLLLRRRGGGPTVLVSPLLALMRDQVAAAARAGVRAVSINSANAHEWADTQAALARDEVDVLLVSPERLNNPRFRDEQLPTLVARMGMLVVDEAHCISDWGHDFRPDYRRLAELIRSLPHGVPVLATTATANERVVEDVAEQLTAGPDDPVFTIRGSLARASLRLGVLTLPDARQRLGWLLAHLGDLPGSGIVYTLTVSAAEDVARLLRENGYAVRAYTGRTDTEEREQLEQQLKGNELKALVATSALGMGFDKPDLGFVVHVGAPSSPVAYYQQIGRAGRATENADVLLLPGREDQEIWQYFASASMPTESRATAVLDALSAAQGPLSTVALEGLVDIKRSTLELLLKVLDVDGAVQRVTGGWVSTGQPWTYDAERYRRVAAARAAEAQSMLTYESTSACRMQLLQQDLDDPSAEPCGRCDNCAGAWYPSSVSETDTSGAAAALDRVGVEIAPRAQWPSGMSALGVPVRGKIGADELVAPGRAVARLTDLGWGGPLRALFATGTPDGPVSRELVDGCVRALKDWPWETRPTGVVAMSSRSRPELVASLAQAISTIGRLPFLGTLDRAGGTPRGDGATNSAYRLAGVWDTVVVGPELAAALRAHEGPVLLVDDLVDSRWTMTVAGRELRRAGASAVLPFALATVA</sequence>
<evidence type="ECO:0000256" key="2">
    <source>
        <dbReference type="ARBA" id="ARBA00022741"/>
    </source>
</evidence>
<keyword evidence="7" id="KW-0413">Isomerase</keyword>
<dbReference type="PROSITE" id="PS51194">
    <property type="entry name" value="HELICASE_CTER"/>
    <property type="match status" value="1"/>
</dbReference>
<dbReference type="SMART" id="SM00490">
    <property type="entry name" value="HELICc"/>
    <property type="match status" value="1"/>
</dbReference>
<keyword evidence="3" id="KW-0378">Hydrolase</keyword>
<keyword evidence="4 12" id="KW-0347">Helicase</keyword>
<dbReference type="SUPFAM" id="SSF52540">
    <property type="entry name" value="P-loop containing nucleoside triphosphate hydrolases"/>
    <property type="match status" value="1"/>
</dbReference>
<dbReference type="GO" id="GO:0006310">
    <property type="term" value="P:DNA recombination"/>
    <property type="evidence" value="ECO:0007669"/>
    <property type="project" value="InterPro"/>
</dbReference>
<dbReference type="Gene3D" id="3.40.50.300">
    <property type="entry name" value="P-loop containing nucleotide triphosphate hydrolases"/>
    <property type="match status" value="2"/>
</dbReference>
<dbReference type="InterPro" id="IPR011545">
    <property type="entry name" value="DEAD/DEAH_box_helicase_dom"/>
</dbReference>
<dbReference type="GO" id="GO:0016787">
    <property type="term" value="F:hydrolase activity"/>
    <property type="evidence" value="ECO:0007669"/>
    <property type="project" value="UniProtKB-KW"/>
</dbReference>
<evidence type="ECO:0000259" key="10">
    <source>
        <dbReference type="PROSITE" id="PS51192"/>
    </source>
</evidence>
<evidence type="ECO:0000256" key="8">
    <source>
        <dbReference type="ARBA" id="ARBA00034617"/>
    </source>
</evidence>
<comment type="catalytic activity">
    <reaction evidence="8">
        <text>Couples ATP hydrolysis with the unwinding of duplex DNA by translocating in the 3'-5' direction.</text>
        <dbReference type="EC" id="5.6.2.4"/>
    </reaction>
</comment>
<dbReference type="GO" id="GO:0005737">
    <property type="term" value="C:cytoplasm"/>
    <property type="evidence" value="ECO:0007669"/>
    <property type="project" value="TreeGrafter"/>
</dbReference>
<dbReference type="InterPro" id="IPR014001">
    <property type="entry name" value="Helicase_ATP-bd"/>
</dbReference>
<comment type="similarity">
    <text evidence="1">Belongs to the helicase family. RecQ subfamily.</text>
</comment>